<dbReference type="eggNOG" id="ENOG502QS3Z">
    <property type="taxonomic scope" value="Eukaryota"/>
</dbReference>
<accession>I0YQ74</accession>
<feature type="region of interest" description="Disordered" evidence="1">
    <location>
        <begin position="223"/>
        <end position="252"/>
    </location>
</feature>
<evidence type="ECO:0000313" key="3">
    <source>
        <dbReference type="EMBL" id="EIE20543.1"/>
    </source>
</evidence>
<reference evidence="3 4" key="1">
    <citation type="journal article" date="2012" name="Genome Biol.">
        <title>The genome of the polar eukaryotic microalga coccomyxa subellipsoidea reveals traits of cold adaptation.</title>
        <authorList>
            <person name="Blanc G."/>
            <person name="Agarkova I."/>
            <person name="Grimwood J."/>
            <person name="Kuo A."/>
            <person name="Brueggeman A."/>
            <person name="Dunigan D."/>
            <person name="Gurnon J."/>
            <person name="Ladunga I."/>
            <person name="Lindquist E."/>
            <person name="Lucas S."/>
            <person name="Pangilinan J."/>
            <person name="Proschold T."/>
            <person name="Salamov A."/>
            <person name="Schmutz J."/>
            <person name="Weeks D."/>
            <person name="Yamada T."/>
            <person name="Claverie J.M."/>
            <person name="Grigoriev I."/>
            <person name="Van Etten J."/>
            <person name="Lomsadze A."/>
            <person name="Borodovsky M."/>
        </authorList>
    </citation>
    <scope>NUCLEOTIDE SEQUENCE [LARGE SCALE GENOMIC DNA]</scope>
    <source>
        <strain evidence="3 4">C-169</strain>
    </source>
</reference>
<evidence type="ECO:0008006" key="5">
    <source>
        <dbReference type="Google" id="ProtNLM"/>
    </source>
</evidence>
<evidence type="ECO:0000256" key="2">
    <source>
        <dbReference type="SAM" id="Phobius"/>
    </source>
</evidence>
<dbReference type="PANTHER" id="PTHR31168:SF1">
    <property type="entry name" value="DUF599 FAMILY PROTEIN"/>
    <property type="match status" value="1"/>
</dbReference>
<dbReference type="Pfam" id="PF04654">
    <property type="entry name" value="DUF599"/>
    <property type="match status" value="1"/>
</dbReference>
<gene>
    <name evidence="3" type="ORF">COCSUDRAFT_43963</name>
</gene>
<dbReference type="Proteomes" id="UP000007264">
    <property type="component" value="Unassembled WGS sequence"/>
</dbReference>
<sequence length="252" mass="27189">MHAVTWSLIRMHARGVWAADLVEDVRDPLQTLGIQTLRNGITAASFLATACSLIAVQGILPTLLDQQRVDRLDRIAAADPITKGPGFFDATTKLAIGEVVILFSFLAFAQSIRMMNHLGFYTKVVPSKRNKNKHFHEEEAIAMSYRAATTFTLGFRSFYAFIPLLMWLFGPTALLCSTVLEVVALWFTDTLKRKKVREYDVEAGGSVAGKGAAQNGNAVVEMGAAQGSASRRNNHTSGAADKGSAAVAVGGD</sequence>
<evidence type="ECO:0000256" key="1">
    <source>
        <dbReference type="SAM" id="MobiDB-lite"/>
    </source>
</evidence>
<comment type="caution">
    <text evidence="3">The sequence shown here is derived from an EMBL/GenBank/DDBJ whole genome shotgun (WGS) entry which is preliminary data.</text>
</comment>
<proteinExistence type="predicted"/>
<name>I0YQ74_COCSC</name>
<dbReference type="KEGG" id="csl:COCSUDRAFT_43963"/>
<organism evidence="3 4">
    <name type="scientific">Coccomyxa subellipsoidea (strain C-169)</name>
    <name type="common">Green microalga</name>
    <dbReference type="NCBI Taxonomy" id="574566"/>
    <lineage>
        <taxon>Eukaryota</taxon>
        <taxon>Viridiplantae</taxon>
        <taxon>Chlorophyta</taxon>
        <taxon>core chlorophytes</taxon>
        <taxon>Trebouxiophyceae</taxon>
        <taxon>Trebouxiophyceae incertae sedis</taxon>
        <taxon>Coccomyxaceae</taxon>
        <taxon>Coccomyxa</taxon>
        <taxon>Coccomyxa subellipsoidea</taxon>
    </lineage>
</organism>
<feature type="transmembrane region" description="Helical" evidence="2">
    <location>
        <begin position="158"/>
        <end position="187"/>
    </location>
</feature>
<dbReference type="InterPro" id="IPR006747">
    <property type="entry name" value="DUF599"/>
</dbReference>
<dbReference type="EMBL" id="AGSI01000015">
    <property type="protein sequence ID" value="EIE20543.1"/>
    <property type="molecule type" value="Genomic_DNA"/>
</dbReference>
<keyword evidence="4" id="KW-1185">Reference proteome</keyword>
<keyword evidence="2" id="KW-0472">Membrane</keyword>
<dbReference type="GeneID" id="17038519"/>
<dbReference type="PANTHER" id="PTHR31168">
    <property type="entry name" value="OS02G0292800 PROTEIN"/>
    <property type="match status" value="1"/>
</dbReference>
<keyword evidence="2" id="KW-1133">Transmembrane helix</keyword>
<keyword evidence="2" id="KW-0812">Transmembrane</keyword>
<dbReference type="OrthoDB" id="761598at2759"/>
<dbReference type="AlphaFoldDB" id="I0YQ74"/>
<dbReference type="RefSeq" id="XP_005645087.1">
    <property type="nucleotide sequence ID" value="XM_005645030.1"/>
</dbReference>
<feature type="compositionally biased region" description="Polar residues" evidence="1">
    <location>
        <begin position="227"/>
        <end position="237"/>
    </location>
</feature>
<protein>
    <recommendedName>
        <fullName evidence="5">DUF599-domain-containing protein</fullName>
    </recommendedName>
</protein>
<evidence type="ECO:0000313" key="4">
    <source>
        <dbReference type="Proteomes" id="UP000007264"/>
    </source>
</evidence>